<evidence type="ECO:0000313" key="2">
    <source>
        <dbReference type="Proteomes" id="UP000069135"/>
    </source>
</evidence>
<dbReference type="Gene3D" id="2.40.300.10">
    <property type="entry name" value="Head decoration protein D"/>
    <property type="match status" value="1"/>
</dbReference>
<accession>A0A0S1SY52</accession>
<accession>A0A0S1SRR9</accession>
<dbReference type="KEGG" id="prf:PeribacterA2_0531"/>
<reference evidence="1 2" key="2">
    <citation type="journal article" date="2016" name="PeerJ">
        <title>Analysis of five complete genome sequences for members of the class Peribacteria in the recently recognized Peregrinibacteria bacterial phylum.</title>
        <authorList>
            <person name="Anantharaman K."/>
            <person name="Brown C.T."/>
            <person name="Burstein D."/>
            <person name="Castelle C.J."/>
            <person name="Probst A.J."/>
            <person name="Thomas B.C."/>
            <person name="Williams K.H."/>
            <person name="Banfield J.F."/>
        </authorList>
    </citation>
    <scope>NUCLEOTIDE SEQUENCE [LARGE SCALE GENOMIC DNA]</scope>
    <source>
        <strain evidence="1">RIFOXYD1_FULL_PER-ii_59_16</strain>
    </source>
</reference>
<evidence type="ECO:0000313" key="1">
    <source>
        <dbReference type="EMBL" id="ALM13217.1"/>
    </source>
</evidence>
<dbReference type="PATRIC" id="fig|1735161.3.peg.519"/>
<dbReference type="Proteomes" id="UP000069135">
    <property type="component" value="Chromosome"/>
</dbReference>
<dbReference type="SUPFAM" id="SSF46689">
    <property type="entry name" value="Homeodomain-like"/>
    <property type="match status" value="1"/>
</dbReference>
<reference evidence="2" key="1">
    <citation type="submission" date="2015-10" db="EMBL/GenBank/DDBJ databases">
        <title>Analysis of five complete genome sequences for members of the class Peribacteria in the recently recognized Peregrinibacteria bacterial phylum.</title>
        <authorList>
            <person name="Anantharaman K."/>
            <person name="Brown C.T."/>
            <person name="Burstein D."/>
            <person name="Castelle C.J."/>
            <person name="Probst A.J."/>
            <person name="Thomas B.C."/>
            <person name="Williams K.H."/>
            <person name="Banfield J.F."/>
        </authorList>
    </citation>
    <scope>NUCLEOTIDE SEQUENCE [LARGE SCALE GENOMIC DNA]</scope>
</reference>
<gene>
    <name evidence="1" type="ORF">PeribacterD1_0531</name>
</gene>
<accession>A0A0S1SHJ8</accession>
<dbReference type="STRING" id="1735162.PeribacterB2_0530"/>
<dbReference type="EMBL" id="CP013065">
    <property type="protein sequence ID" value="ALM13217.1"/>
    <property type="molecule type" value="Genomic_DNA"/>
</dbReference>
<dbReference type="Pfam" id="PF13565">
    <property type="entry name" value="HTH_32"/>
    <property type="match status" value="1"/>
</dbReference>
<dbReference type="InterPro" id="IPR009057">
    <property type="entry name" value="Homeodomain-like_sf"/>
</dbReference>
<organism evidence="1 2">
    <name type="scientific">Candidatus Peribacter riflensis</name>
    <dbReference type="NCBI Taxonomy" id="1735162"/>
    <lineage>
        <taxon>Bacteria</taxon>
        <taxon>Candidatus Peregrinibacteriota</taxon>
        <taxon>Candidatus Peribacteria</taxon>
        <taxon>Candidatus Peribacterales</taxon>
        <taxon>Candidatus Peribacteraceae</taxon>
        <taxon>Candidatus Peribacter</taxon>
    </lineage>
</organism>
<protein>
    <submittedName>
        <fullName evidence="1">Integrase catalytic subunit</fullName>
    </submittedName>
</protein>
<sequence>MLRPESRPQREDIEKLLHEAERLQLSGGVQQKLQWFLYALDHDNDPKSVSEEFNISSSTFRRWLKRFDPDDITSLEEKSRRPHTVREPDILPEVVELIRQYRAQYPTMGKERIHEALQREHDIVVSPSSIGRIIQRERFFFADTFSHLKKLNPNPPPASSSTSQPGVSALLLLFCAATAVFLSGTPQASAATTVPLTRWYQGHLLNSDGSAVTTAITIRFSEWKSADFTASDLTATGSINTSATHYVNWQEEHTLTPTSDGSFAVELGSITALPDLATLPPATLQNMYLQVEVKTSGAADSTYDLLDSNTSDTAIDRTSILSLPFARNADLLDQRDTGTASGSIPVLTNGGALSLDGDLTINADNAAADAVLTFGNAILAETLRFSTTNSRFEFSDDVYVEGTLSTSGALVIAPRPGTETGTTLIVDTKGLVYDATNKRVGIGTATPEAALDLTLSSATETGMIIKGAASQTTNLQEWQANDGTVVGSITPHGDLTLTGTNSPGGRFIQIFPWNQHDNNSAKIAIWSSNLNYSTLQGTSLTFNNNNIGSAGVGLGNGSNLSVIDASGNLTTANAGGLAIGAAGTATPFGTPPSNGAIISGNVGIGTTAPETKLEVVGTMSGTKLKITGTGSLSDLTFPSMQLGTSTYSTVRDFMNSFGSTGRKSGGVIADAGSSTVAVTGGTGFIKATDDDDAPLLFFDFPAPANISIPAGSTRYIGVEYNSGSPQVVARTSWNWNLDTEFPLGAVINENVGGIDELYIENNPWWVTDGTTNIIEAIRSLGLIRRDQTTGGLMLSVTGTRNIAVSAGTLWSNLNEFDLAAVDTSAAGTIEYYWYKAGTGWQTSDVSQYSVTQWNDVTQAALQTMENNKYGNVWVYTEVVNDNPSVALLYPQAQYNTAAEAEATNAPSNIPTHITEMGMLIGRIIIKKGVDTPVAVESAFGTTFSASVTTDHGNLAGLTDDDHTQYLLLTGRSGQRVNDSVEFTGTASGRILSFGTRLTGSGNVSIRTLTDSTTAFQVLDADGGNPVFNIDTDNERVGIGTTAPETALEVVGTASGNYIFGQQGLGSSGALAVLGNIYNRADNAKHYFGAGNDASITYDGTNMLINPKEVGTGELRVSGNVNIGSTTTANMAQVAELNVRGTDAGILIDGNNSNNWLKLQYSTGGGHVLFTTPAVEWVYRLNQASLDADFVIGRYAANIVEMRGRYNYNAGVSHSLLLTGGRWNNAPAGNLYLRGGQGLGVGAPGVIKLQSPDGTQDILTTSATDNHLHSPDNIKHLYGTGDDASITYDGTNMVINPKEVGSGYLKIPGTASGNYIFGQQGLGASGAVVIKKLSGTGTGNIFIVDTKGLVYDATNKRVGIGTASPEYTLDVNGGAAVSNLQMGDVGYGAFFPGLTYKGNAAGGYAMFTTNGGAYTVLNKSTADGHIGFRVNNVDKMVVDENGNVGIGTITPENRLEVVGSMSGRTLQVTGTGAAPLIYTDTTTGRVGIGTATPGYVLDVQHATDKINSKNGYLTDGADYAEYFPNEENILEGSLVGINMETGKARRYRFGDEFIGIASDGHGFVGNGKRGIEDNPKYALVGLLGQLTVRPEEVTIRGRLVFTRDGKRIGLLLENGKVLLR</sequence>
<accession>A0A0S1SMN4</accession>
<accession>A0A0S1SI18</accession>
<name>A0A0S1SHJ8_9BACT</name>
<proteinExistence type="predicted"/>